<sequence length="194" mass="21438">FACCCPLFYPVDKLVKKNADLTDKLSNERICHDARIFEMKKSMSMLKSSVGQKDGKLKCLMATLLKRKEAYFCLETTEASKQEIAAVRTRWDTWIARMVLLLPALSKMIMSEQVNVVDAEAVEEQIADEAAMEEDKPQGGSADEAKADAKEQAAKAIEQVVLVGQTEAVASVVEDCVSGDIALERDSIEFVLVK</sequence>
<dbReference type="AlphaFoldDB" id="A0A4Y1QYE2"/>
<evidence type="ECO:0000313" key="1">
    <source>
        <dbReference type="EMBL" id="BBG96873.1"/>
    </source>
</evidence>
<organism evidence="1">
    <name type="scientific">Prunus dulcis</name>
    <name type="common">Almond</name>
    <name type="synonym">Amygdalus dulcis</name>
    <dbReference type="NCBI Taxonomy" id="3755"/>
    <lineage>
        <taxon>Eukaryota</taxon>
        <taxon>Viridiplantae</taxon>
        <taxon>Streptophyta</taxon>
        <taxon>Embryophyta</taxon>
        <taxon>Tracheophyta</taxon>
        <taxon>Spermatophyta</taxon>
        <taxon>Magnoliopsida</taxon>
        <taxon>eudicotyledons</taxon>
        <taxon>Gunneridae</taxon>
        <taxon>Pentapetalae</taxon>
        <taxon>rosids</taxon>
        <taxon>fabids</taxon>
        <taxon>Rosales</taxon>
        <taxon>Rosaceae</taxon>
        <taxon>Amygdaloideae</taxon>
        <taxon>Amygdaleae</taxon>
        <taxon>Prunus</taxon>
    </lineage>
</organism>
<dbReference type="EMBL" id="AP019298">
    <property type="protein sequence ID" value="BBG96873.1"/>
    <property type="molecule type" value="Genomic_DNA"/>
</dbReference>
<protein>
    <submittedName>
        <fullName evidence="1">Uncharacterized protein</fullName>
    </submittedName>
</protein>
<proteinExistence type="predicted"/>
<feature type="non-terminal residue" evidence="1">
    <location>
        <position position="1"/>
    </location>
</feature>
<reference evidence="1" key="1">
    <citation type="journal article" date="2019" name="Science">
        <title>Mutation of a bHLH transcription factor allowed almond domestication.</title>
        <authorList>
            <person name="Sanchez-Perez R."/>
            <person name="Pavan S."/>
            <person name="Mazzeo R."/>
            <person name="Moldovan C."/>
            <person name="Aiese Cigliano R."/>
            <person name="Del Cueto J."/>
            <person name="Ricciardi F."/>
            <person name="Lotti C."/>
            <person name="Ricciardi L."/>
            <person name="Dicenta F."/>
            <person name="Lopez-Marques R.L."/>
            <person name="Lindberg Moller B."/>
        </authorList>
    </citation>
    <scope>NUCLEOTIDE SEQUENCE</scope>
</reference>
<name>A0A4Y1QYE2_PRUDU</name>
<gene>
    <name evidence="1" type="ORF">Prudu_005821</name>
</gene>
<accession>A0A4Y1QYE2</accession>